<evidence type="ECO:0000256" key="1">
    <source>
        <dbReference type="SAM" id="MobiDB-lite"/>
    </source>
</evidence>
<evidence type="ECO:0000313" key="2">
    <source>
        <dbReference type="EMBL" id="GAA2518097.1"/>
    </source>
</evidence>
<gene>
    <name evidence="2" type="ORF">GCM10010201_13720</name>
</gene>
<comment type="caution">
    <text evidence="2">The sequence shown here is derived from an EMBL/GenBank/DDBJ whole genome shotgun (WGS) entry which is preliminary data.</text>
</comment>
<accession>A0ABN3NB59</accession>
<organism evidence="2 3">
    <name type="scientific">Pilimelia columellifera subsp. columellifera</name>
    <dbReference type="NCBI Taxonomy" id="706583"/>
    <lineage>
        <taxon>Bacteria</taxon>
        <taxon>Bacillati</taxon>
        <taxon>Actinomycetota</taxon>
        <taxon>Actinomycetes</taxon>
        <taxon>Micromonosporales</taxon>
        <taxon>Micromonosporaceae</taxon>
        <taxon>Pilimelia</taxon>
    </lineage>
</organism>
<protein>
    <submittedName>
        <fullName evidence="2">Uncharacterized protein</fullName>
    </submittedName>
</protein>
<dbReference type="RefSeq" id="WP_344170013.1">
    <property type="nucleotide sequence ID" value="NZ_BAAARY010000005.1"/>
</dbReference>
<sequence length="382" mass="40198">MALLTVAGTVNLTRVPSAGAAPGDETTRTALGDLSDRAARTPQRSSGAPDYLYAVRPTAMAHDVPGSEITFTAAEDAASYLWTEGLEISAVDQLGLGDNIGNTARIRCDGPGLIDTGVRGSYWATNMVPPTETALTPVLRWLFIAPQDGDYTCRISMASYSTIIKDGREVSMRLAAGARLTRAVYANAARWGLYGGANELVKAGQTKVTLRSTFLPTVAAADQIVVVQDAALTTCKANSSIKGCAGGVSRNPGTTVRSWIEAQPKHADGSDCGRSWRGEQRQQTFSSAKHHAHSTSLIRFAESKLAGCAGVRLSLSLQHVSGNPFVLHRTFFEGIVGSHGVALEMTPEQLRVHDHAGGDGAIAGLIDENESTGRAVAPVLVG</sequence>
<proteinExistence type="predicted"/>
<feature type="region of interest" description="Disordered" evidence="1">
    <location>
        <begin position="15"/>
        <end position="48"/>
    </location>
</feature>
<reference evidence="2 3" key="1">
    <citation type="journal article" date="2019" name="Int. J. Syst. Evol. Microbiol.">
        <title>The Global Catalogue of Microorganisms (GCM) 10K type strain sequencing project: providing services to taxonomists for standard genome sequencing and annotation.</title>
        <authorList>
            <consortium name="The Broad Institute Genomics Platform"/>
            <consortium name="The Broad Institute Genome Sequencing Center for Infectious Disease"/>
            <person name="Wu L."/>
            <person name="Ma J."/>
        </authorList>
    </citation>
    <scope>NUCLEOTIDE SEQUENCE [LARGE SCALE GENOMIC DNA]</scope>
    <source>
        <strain evidence="2 3">JCM 3367</strain>
    </source>
</reference>
<keyword evidence="3" id="KW-1185">Reference proteome</keyword>
<name>A0ABN3NB59_9ACTN</name>
<dbReference type="EMBL" id="BAAARY010000005">
    <property type="protein sequence ID" value="GAA2518097.1"/>
    <property type="molecule type" value="Genomic_DNA"/>
</dbReference>
<dbReference type="Proteomes" id="UP001499978">
    <property type="component" value="Unassembled WGS sequence"/>
</dbReference>
<evidence type="ECO:0000313" key="3">
    <source>
        <dbReference type="Proteomes" id="UP001499978"/>
    </source>
</evidence>